<keyword evidence="5 7" id="KW-0456">Lyase</keyword>
<dbReference type="EMBL" id="JAUOZS010000001">
    <property type="protein sequence ID" value="MDT8903488.1"/>
    <property type="molecule type" value="Genomic_DNA"/>
</dbReference>
<dbReference type="SUPFAM" id="SSF52317">
    <property type="entry name" value="Class I glutamine amidotransferase-like"/>
    <property type="match status" value="1"/>
</dbReference>
<evidence type="ECO:0000256" key="1">
    <source>
        <dbReference type="ARBA" id="ARBA00008345"/>
    </source>
</evidence>
<comment type="function">
    <text evidence="7">Catalyzes the hydrolysis of glutamine to glutamate and ammonia as part of the biosynthesis of pyridoxal 5'-phosphate. The resulting ammonia molecule is channeled to the active site of PdxS.</text>
</comment>
<comment type="subunit">
    <text evidence="7">In the presence of PdxS, forms a dodecamer of heterodimers. Only shows activity in the heterodimer.</text>
</comment>
<dbReference type="PANTHER" id="PTHR31559">
    <property type="entry name" value="PYRIDOXAL 5'-PHOSPHATE SYNTHASE SUBUNIT SNO"/>
    <property type="match status" value="1"/>
</dbReference>
<evidence type="ECO:0000256" key="2">
    <source>
        <dbReference type="ARBA" id="ARBA00022801"/>
    </source>
</evidence>
<evidence type="ECO:0000256" key="7">
    <source>
        <dbReference type="HAMAP-Rule" id="MF_01615"/>
    </source>
</evidence>
<keyword evidence="3 7" id="KW-0663">Pyridoxal phosphate</keyword>
<feature type="active site" description="Charge relay system" evidence="7">
    <location>
        <position position="170"/>
    </location>
</feature>
<comment type="catalytic activity">
    <reaction evidence="7">
        <text>aldehydo-D-ribose 5-phosphate + D-glyceraldehyde 3-phosphate + L-glutamine = pyridoxal 5'-phosphate + L-glutamate + phosphate + 3 H2O + H(+)</text>
        <dbReference type="Rhea" id="RHEA:31507"/>
        <dbReference type="ChEBI" id="CHEBI:15377"/>
        <dbReference type="ChEBI" id="CHEBI:15378"/>
        <dbReference type="ChEBI" id="CHEBI:29985"/>
        <dbReference type="ChEBI" id="CHEBI:43474"/>
        <dbReference type="ChEBI" id="CHEBI:58273"/>
        <dbReference type="ChEBI" id="CHEBI:58359"/>
        <dbReference type="ChEBI" id="CHEBI:59776"/>
        <dbReference type="ChEBI" id="CHEBI:597326"/>
        <dbReference type="EC" id="4.3.3.6"/>
    </reaction>
</comment>
<comment type="caution">
    <text evidence="8">The sequence shown here is derived from an EMBL/GenBank/DDBJ whole genome shotgun (WGS) entry which is preliminary data.</text>
</comment>
<comment type="catalytic activity">
    <reaction evidence="6 7">
        <text>L-glutamine + H2O = L-glutamate + NH4(+)</text>
        <dbReference type="Rhea" id="RHEA:15889"/>
        <dbReference type="ChEBI" id="CHEBI:15377"/>
        <dbReference type="ChEBI" id="CHEBI:28938"/>
        <dbReference type="ChEBI" id="CHEBI:29985"/>
        <dbReference type="ChEBI" id="CHEBI:58359"/>
        <dbReference type="EC" id="3.5.1.2"/>
    </reaction>
</comment>
<feature type="active site" description="Charge relay system" evidence="7">
    <location>
        <position position="172"/>
    </location>
</feature>
<dbReference type="NCBIfam" id="TIGR03800">
    <property type="entry name" value="PLP_synth_Pdx2"/>
    <property type="match status" value="1"/>
</dbReference>
<accession>A0ABU3P371</accession>
<organism evidence="8 9">
    <name type="scientific">Anaeroselena agilis</name>
    <dbReference type="NCBI Taxonomy" id="3063788"/>
    <lineage>
        <taxon>Bacteria</taxon>
        <taxon>Bacillati</taxon>
        <taxon>Bacillota</taxon>
        <taxon>Negativicutes</taxon>
        <taxon>Acetonemataceae</taxon>
        <taxon>Anaeroselena</taxon>
    </lineage>
</organism>
<keyword evidence="9" id="KW-1185">Reference proteome</keyword>
<feature type="active site" description="Nucleophile" evidence="7">
    <location>
        <position position="78"/>
    </location>
</feature>
<evidence type="ECO:0000256" key="4">
    <source>
        <dbReference type="ARBA" id="ARBA00022962"/>
    </source>
</evidence>
<gene>
    <name evidence="7 8" type="primary">pdxT</name>
    <name evidence="8" type="ORF">Q4T40_19855</name>
</gene>
<protein>
    <recommendedName>
        <fullName evidence="7">Pyridoxal 5'-phosphate synthase subunit PdxT</fullName>
        <ecNumber evidence="7">4.3.3.6</ecNumber>
    </recommendedName>
    <alternativeName>
        <fullName evidence="7">Pdx2</fullName>
    </alternativeName>
    <alternativeName>
        <fullName evidence="7">Pyridoxal 5'-phosphate synthase glutaminase subunit</fullName>
        <ecNumber evidence="7">3.5.1.2</ecNumber>
    </alternativeName>
</protein>
<dbReference type="CDD" id="cd01749">
    <property type="entry name" value="GATase1_PB"/>
    <property type="match status" value="1"/>
</dbReference>
<dbReference type="Pfam" id="PF01174">
    <property type="entry name" value="SNO"/>
    <property type="match status" value="1"/>
</dbReference>
<evidence type="ECO:0000313" key="8">
    <source>
        <dbReference type="EMBL" id="MDT8903488.1"/>
    </source>
</evidence>
<reference evidence="8 9" key="1">
    <citation type="submission" date="2023-07" db="EMBL/GenBank/DDBJ databases">
        <title>The novel representative of Negativicutes class, Anaeroselena agilis gen. nov. sp. nov.</title>
        <authorList>
            <person name="Prokofeva M.I."/>
            <person name="Elcheninov A.G."/>
            <person name="Klyukina A."/>
            <person name="Kublanov I.V."/>
            <person name="Frolov E.N."/>
            <person name="Podosokorskaya O.A."/>
        </authorList>
    </citation>
    <scope>NUCLEOTIDE SEQUENCE [LARGE SCALE GENOMIC DNA]</scope>
    <source>
        <strain evidence="8 9">4137-cl</strain>
    </source>
</reference>
<dbReference type="GO" id="GO:0036381">
    <property type="term" value="F:pyridoxal 5'-phosphate synthase (glutamine hydrolysing) activity"/>
    <property type="evidence" value="ECO:0007669"/>
    <property type="project" value="UniProtKB-EC"/>
</dbReference>
<dbReference type="EC" id="4.3.3.6" evidence="7"/>
<evidence type="ECO:0000256" key="6">
    <source>
        <dbReference type="ARBA" id="ARBA00049534"/>
    </source>
</evidence>
<dbReference type="GO" id="GO:0004359">
    <property type="term" value="F:glutaminase activity"/>
    <property type="evidence" value="ECO:0007669"/>
    <property type="project" value="UniProtKB-EC"/>
</dbReference>
<evidence type="ECO:0000313" key="9">
    <source>
        <dbReference type="Proteomes" id="UP001254848"/>
    </source>
</evidence>
<name>A0ABU3P371_9FIRM</name>
<feature type="binding site" evidence="7">
    <location>
        <position position="105"/>
    </location>
    <ligand>
        <name>L-glutamine</name>
        <dbReference type="ChEBI" id="CHEBI:58359"/>
    </ligand>
</feature>
<evidence type="ECO:0000256" key="5">
    <source>
        <dbReference type="ARBA" id="ARBA00023239"/>
    </source>
</evidence>
<proteinExistence type="inferred from homology"/>
<dbReference type="RefSeq" id="WP_413781944.1">
    <property type="nucleotide sequence ID" value="NZ_JAUOZS010000001.1"/>
</dbReference>
<evidence type="ECO:0000256" key="3">
    <source>
        <dbReference type="ARBA" id="ARBA00022898"/>
    </source>
</evidence>
<dbReference type="Proteomes" id="UP001254848">
    <property type="component" value="Unassembled WGS sequence"/>
</dbReference>
<keyword evidence="4 7" id="KW-0315">Glutamine amidotransferase</keyword>
<sequence>MKIGVLALQGAFREHRWMLERCGAEAVEVRKPEDLDDLAGLVIPGGESTTIGKLLVEWGLMDKIRTRAAAGMAIYGTCAGMILLAREIVGSDQPRLGLMDVAVRRNAFGRQRESFEADLKVPEFGAEPVRAVFIRAPYIESAGPGVKIMAAVGDHIVIARQGNLLATAFHPELTNDDRIHKYFIEMIQGKA</sequence>
<dbReference type="PROSITE" id="PS01236">
    <property type="entry name" value="PDXT_SNO_1"/>
    <property type="match status" value="1"/>
</dbReference>
<dbReference type="PROSITE" id="PS51273">
    <property type="entry name" value="GATASE_TYPE_1"/>
    <property type="match status" value="1"/>
</dbReference>
<dbReference type="InterPro" id="IPR002161">
    <property type="entry name" value="PdxT/SNO"/>
</dbReference>
<feature type="binding site" evidence="7">
    <location>
        <begin position="134"/>
        <end position="135"/>
    </location>
    <ligand>
        <name>L-glutamine</name>
        <dbReference type="ChEBI" id="CHEBI:58359"/>
    </ligand>
</feature>
<feature type="binding site" evidence="7">
    <location>
        <begin position="46"/>
        <end position="48"/>
    </location>
    <ligand>
        <name>L-glutamine</name>
        <dbReference type="ChEBI" id="CHEBI:58359"/>
    </ligand>
</feature>
<dbReference type="PROSITE" id="PS51130">
    <property type="entry name" value="PDXT_SNO_2"/>
    <property type="match status" value="1"/>
</dbReference>
<dbReference type="EC" id="3.5.1.2" evidence="7"/>
<keyword evidence="2 7" id="KW-0378">Hydrolase</keyword>
<dbReference type="HAMAP" id="MF_01615">
    <property type="entry name" value="PdxT"/>
    <property type="match status" value="1"/>
</dbReference>
<comment type="similarity">
    <text evidence="1 7">Belongs to the glutaminase PdxT/SNO family.</text>
</comment>
<dbReference type="InterPro" id="IPR021196">
    <property type="entry name" value="PdxT/SNO_CS"/>
</dbReference>
<dbReference type="PANTHER" id="PTHR31559:SF0">
    <property type="entry name" value="PYRIDOXAL 5'-PHOSPHATE SYNTHASE SUBUNIT SNO1-RELATED"/>
    <property type="match status" value="1"/>
</dbReference>
<dbReference type="Gene3D" id="3.40.50.880">
    <property type="match status" value="1"/>
</dbReference>
<dbReference type="PIRSF" id="PIRSF005639">
    <property type="entry name" value="Glut_amidoT_SNO"/>
    <property type="match status" value="1"/>
</dbReference>
<comment type="pathway">
    <text evidence="7">Cofactor biosynthesis; pyridoxal 5'-phosphate biosynthesis.</text>
</comment>
<dbReference type="InterPro" id="IPR029062">
    <property type="entry name" value="Class_I_gatase-like"/>
</dbReference>